<comment type="pathway">
    <text evidence="2">Cofactor biosynthesis; molybdopterin biosynthesis.</text>
</comment>
<dbReference type="SUPFAM" id="SSF53218">
    <property type="entry name" value="Molybdenum cofactor biosynthesis proteins"/>
    <property type="match status" value="1"/>
</dbReference>
<evidence type="ECO:0000313" key="11">
    <source>
        <dbReference type="EMBL" id="OIR04564.1"/>
    </source>
</evidence>
<evidence type="ECO:0000256" key="5">
    <source>
        <dbReference type="ARBA" id="ARBA00022679"/>
    </source>
</evidence>
<evidence type="ECO:0000256" key="7">
    <source>
        <dbReference type="ARBA" id="ARBA00022842"/>
    </source>
</evidence>
<keyword evidence="7" id="KW-0460">Magnesium</keyword>
<comment type="catalytic activity">
    <reaction evidence="9">
        <text>adenylyl-molybdopterin + molybdate = Mo-molybdopterin + AMP + H(+)</text>
        <dbReference type="Rhea" id="RHEA:35047"/>
        <dbReference type="ChEBI" id="CHEBI:15378"/>
        <dbReference type="ChEBI" id="CHEBI:36264"/>
        <dbReference type="ChEBI" id="CHEBI:62727"/>
        <dbReference type="ChEBI" id="CHEBI:71302"/>
        <dbReference type="ChEBI" id="CHEBI:456215"/>
        <dbReference type="EC" id="2.10.1.1"/>
    </reaction>
</comment>
<comment type="caution">
    <text evidence="11">The sequence shown here is derived from an EMBL/GenBank/DDBJ whole genome shotgun (WGS) entry which is preliminary data.</text>
</comment>
<accession>A0A1J5SSG7</accession>
<dbReference type="FunFam" id="3.40.980.10:FF:000004">
    <property type="entry name" value="Molybdopterin molybdenumtransferase"/>
    <property type="match status" value="1"/>
</dbReference>
<dbReference type="AlphaFoldDB" id="A0A1J5SSG7"/>
<evidence type="ECO:0000256" key="8">
    <source>
        <dbReference type="ARBA" id="ARBA00023150"/>
    </source>
</evidence>
<evidence type="ECO:0000256" key="2">
    <source>
        <dbReference type="ARBA" id="ARBA00005046"/>
    </source>
</evidence>
<dbReference type="InterPro" id="IPR038987">
    <property type="entry name" value="MoeA-like"/>
</dbReference>
<dbReference type="Pfam" id="PF03453">
    <property type="entry name" value="MoeA_N"/>
    <property type="match status" value="1"/>
</dbReference>
<keyword evidence="8" id="KW-0501">Molybdenum cofactor biosynthesis</keyword>
<evidence type="ECO:0000256" key="9">
    <source>
        <dbReference type="ARBA" id="ARBA00047317"/>
    </source>
</evidence>
<proteinExistence type="predicted"/>
<keyword evidence="4" id="KW-0500">Molybdenum</keyword>
<evidence type="ECO:0000259" key="10">
    <source>
        <dbReference type="SMART" id="SM00852"/>
    </source>
</evidence>
<dbReference type="Gene3D" id="3.90.105.10">
    <property type="entry name" value="Molybdopterin biosynthesis moea protein, domain 2"/>
    <property type="match status" value="1"/>
</dbReference>
<dbReference type="InterPro" id="IPR036135">
    <property type="entry name" value="MoeA_linker/N_sf"/>
</dbReference>
<dbReference type="Gene3D" id="2.40.340.10">
    <property type="entry name" value="MoeA, C-terminal, domain IV"/>
    <property type="match status" value="1"/>
</dbReference>
<keyword evidence="6" id="KW-0479">Metal-binding</keyword>
<dbReference type="GO" id="GO:0046872">
    <property type="term" value="F:metal ion binding"/>
    <property type="evidence" value="ECO:0007669"/>
    <property type="project" value="UniProtKB-KW"/>
</dbReference>
<reference evidence="11" key="1">
    <citation type="submission" date="2016-10" db="EMBL/GenBank/DDBJ databases">
        <title>Sequence of Gallionella enrichment culture.</title>
        <authorList>
            <person name="Poehlein A."/>
            <person name="Muehling M."/>
            <person name="Daniel R."/>
        </authorList>
    </citation>
    <scope>NUCLEOTIDE SEQUENCE</scope>
</reference>
<dbReference type="Pfam" id="PF00994">
    <property type="entry name" value="MoCF_biosynth"/>
    <property type="match status" value="1"/>
</dbReference>
<dbReference type="EC" id="2.10.1.1" evidence="3"/>
<evidence type="ECO:0000256" key="1">
    <source>
        <dbReference type="ARBA" id="ARBA00001946"/>
    </source>
</evidence>
<dbReference type="GO" id="GO:0005829">
    <property type="term" value="C:cytosol"/>
    <property type="evidence" value="ECO:0007669"/>
    <property type="project" value="TreeGrafter"/>
</dbReference>
<dbReference type="SMART" id="SM00852">
    <property type="entry name" value="MoCF_biosynth"/>
    <property type="match status" value="1"/>
</dbReference>
<dbReference type="Gene3D" id="2.170.190.11">
    <property type="entry name" value="Molybdopterin biosynthesis moea protein, domain 3"/>
    <property type="match status" value="1"/>
</dbReference>
<dbReference type="PANTHER" id="PTHR10192:SF5">
    <property type="entry name" value="GEPHYRIN"/>
    <property type="match status" value="1"/>
</dbReference>
<evidence type="ECO:0000256" key="3">
    <source>
        <dbReference type="ARBA" id="ARBA00013269"/>
    </source>
</evidence>
<dbReference type="InterPro" id="IPR036425">
    <property type="entry name" value="MoaB/Mog-like_dom_sf"/>
</dbReference>
<dbReference type="EMBL" id="MLJW01000056">
    <property type="protein sequence ID" value="OIR04564.1"/>
    <property type="molecule type" value="Genomic_DNA"/>
</dbReference>
<evidence type="ECO:0000256" key="6">
    <source>
        <dbReference type="ARBA" id="ARBA00022723"/>
    </source>
</evidence>
<dbReference type="Gene3D" id="3.40.980.10">
    <property type="entry name" value="MoaB/Mog-like domain"/>
    <property type="match status" value="1"/>
</dbReference>
<name>A0A1J5SSG7_9ZZZZ</name>
<dbReference type="UniPathway" id="UPA00344"/>
<dbReference type="SUPFAM" id="SSF63867">
    <property type="entry name" value="MoeA C-terminal domain-like"/>
    <property type="match status" value="1"/>
</dbReference>
<protein>
    <recommendedName>
        <fullName evidence="3">molybdopterin molybdotransferase</fullName>
        <ecNumber evidence="3">2.10.1.1</ecNumber>
    </recommendedName>
</protein>
<dbReference type="SUPFAM" id="SSF63882">
    <property type="entry name" value="MoeA N-terminal region -like"/>
    <property type="match status" value="1"/>
</dbReference>
<dbReference type="InterPro" id="IPR005110">
    <property type="entry name" value="MoeA_linker/N"/>
</dbReference>
<dbReference type="NCBIfam" id="NF045515">
    <property type="entry name" value="Glp_gephyrin"/>
    <property type="match status" value="1"/>
</dbReference>
<feature type="domain" description="MoaB/Mog" evidence="10">
    <location>
        <begin position="199"/>
        <end position="336"/>
    </location>
</feature>
<gene>
    <name evidence="11" type="primary">moeA_4</name>
    <name evidence="11" type="ORF">GALL_132340</name>
</gene>
<dbReference type="GO" id="GO:0061599">
    <property type="term" value="F:molybdopterin molybdotransferase activity"/>
    <property type="evidence" value="ECO:0007669"/>
    <property type="project" value="UniProtKB-EC"/>
</dbReference>
<dbReference type="InterPro" id="IPR005111">
    <property type="entry name" value="MoeA_C_domain_IV"/>
</dbReference>
<comment type="cofactor">
    <cofactor evidence="1">
        <name>Mg(2+)</name>
        <dbReference type="ChEBI" id="CHEBI:18420"/>
    </cofactor>
</comment>
<dbReference type="InterPro" id="IPR036688">
    <property type="entry name" value="MoeA_C_domain_IV_sf"/>
</dbReference>
<dbReference type="NCBIfam" id="TIGR00177">
    <property type="entry name" value="molyb_syn"/>
    <property type="match status" value="1"/>
</dbReference>
<dbReference type="PANTHER" id="PTHR10192">
    <property type="entry name" value="MOLYBDOPTERIN BIOSYNTHESIS PROTEIN"/>
    <property type="match status" value="1"/>
</dbReference>
<keyword evidence="5 11" id="KW-0808">Transferase</keyword>
<organism evidence="11">
    <name type="scientific">mine drainage metagenome</name>
    <dbReference type="NCBI Taxonomy" id="410659"/>
    <lineage>
        <taxon>unclassified sequences</taxon>
        <taxon>metagenomes</taxon>
        <taxon>ecological metagenomes</taxon>
    </lineage>
</organism>
<dbReference type="CDD" id="cd00887">
    <property type="entry name" value="MoeA"/>
    <property type="match status" value="1"/>
</dbReference>
<dbReference type="InterPro" id="IPR001453">
    <property type="entry name" value="MoaB/Mog_dom"/>
</dbReference>
<sequence length="426" mass="45963">MTTPSIATFISNTSCLDDYDPNSMPVAKARHFIKQFLSPVVESEVIELRESLGRVLATDILSPANVPNYDNSAMDGYAFNADDINVGKTTHLKVIGTAFAGKSFAGKIAQGECVRIMTGGMMPAGANTVIMQEKVLVDDKLISFTEAPKRAMNVRYTGEDLQLGQTVLAAGHLMRPADLGLIASLGIGEVTAYRKLKVAFFSTGDELASIGQTLKTGQVYDSNRYTLYGMLSRIGVEMIDMGALADDPELLEKTLLDASKLADVVITSGGVSVGEADYMKLLLAKHGQVMFWKIAMKPGRPLAYGRIGNAHYFGLPGNPVAVMVTFYQFVREALLVLMGQPKPPALPLFKVECTQPIRKLTGRTEFQRGLLFTDTDGIWKVKPTGAQGSAILSSMSLANCFIVLDESIGNIDTGAMVQVQMLDGII</sequence>
<evidence type="ECO:0000256" key="4">
    <source>
        <dbReference type="ARBA" id="ARBA00022505"/>
    </source>
</evidence>
<dbReference type="GO" id="GO:0006777">
    <property type="term" value="P:Mo-molybdopterin cofactor biosynthetic process"/>
    <property type="evidence" value="ECO:0007669"/>
    <property type="project" value="UniProtKB-KW"/>
</dbReference>
<dbReference type="Pfam" id="PF03454">
    <property type="entry name" value="MoeA_C"/>
    <property type="match status" value="1"/>
</dbReference>